<protein>
    <recommendedName>
        <fullName evidence="8">BHLH domain-containing protein</fullName>
    </recommendedName>
</protein>
<sequence>MALPHDRQAEIKRASERGGSSSRMKRRGGGDGGRTMAFDAKEPMKGPRCTEMEDLCSKLMSLVPQDYKLNDSQQGSSDLPTQLAQATTYIKDLRERVEKLKQRRDDCYAKVLKSNRVTAANEATLESCSQDVQVQSTGAAHF</sequence>
<dbReference type="SUPFAM" id="SSF47459">
    <property type="entry name" value="HLH, helix-loop-helix DNA-binding domain"/>
    <property type="match status" value="1"/>
</dbReference>
<evidence type="ECO:0000256" key="2">
    <source>
        <dbReference type="ARBA" id="ARBA00023015"/>
    </source>
</evidence>
<comment type="caution">
    <text evidence="6">The sequence shown here is derived from an EMBL/GenBank/DDBJ whole genome shotgun (WGS) entry which is preliminary data.</text>
</comment>
<dbReference type="InterPro" id="IPR036638">
    <property type="entry name" value="HLH_DNA-bd_sf"/>
</dbReference>
<evidence type="ECO:0000256" key="3">
    <source>
        <dbReference type="ARBA" id="ARBA00023163"/>
    </source>
</evidence>
<feature type="coiled-coil region" evidence="4">
    <location>
        <begin position="83"/>
        <end position="110"/>
    </location>
</feature>
<dbReference type="InterPro" id="IPR015660">
    <property type="entry name" value="MASH1/Ascl1a-like"/>
</dbReference>
<reference evidence="6" key="1">
    <citation type="submission" date="2020-05" db="EMBL/GenBank/DDBJ databases">
        <title>WGS assembly of Panicum virgatum.</title>
        <authorList>
            <person name="Lovell J.T."/>
            <person name="Jenkins J."/>
            <person name="Shu S."/>
            <person name="Juenger T.E."/>
            <person name="Schmutz J."/>
        </authorList>
    </citation>
    <scope>NUCLEOTIDE SEQUENCE</scope>
    <source>
        <strain evidence="6">AP13</strain>
    </source>
</reference>
<dbReference type="GO" id="GO:0000977">
    <property type="term" value="F:RNA polymerase II transcription regulatory region sequence-specific DNA binding"/>
    <property type="evidence" value="ECO:0007669"/>
    <property type="project" value="TreeGrafter"/>
</dbReference>
<name>A0A8T0TPC4_PANVG</name>
<keyword evidence="2" id="KW-0805">Transcription regulation</keyword>
<dbReference type="Proteomes" id="UP000823388">
    <property type="component" value="Chromosome 4K"/>
</dbReference>
<evidence type="ECO:0000256" key="5">
    <source>
        <dbReference type="SAM" id="MobiDB-lite"/>
    </source>
</evidence>
<dbReference type="GO" id="GO:0090575">
    <property type="term" value="C:RNA polymerase II transcription regulator complex"/>
    <property type="evidence" value="ECO:0007669"/>
    <property type="project" value="TreeGrafter"/>
</dbReference>
<keyword evidence="7" id="KW-1185">Reference proteome</keyword>
<dbReference type="AlphaFoldDB" id="A0A8T0TPC4"/>
<accession>A0A8T0TPC4</accession>
<keyword evidence="3" id="KW-0804">Transcription</keyword>
<proteinExistence type="inferred from homology"/>
<organism evidence="6 7">
    <name type="scientific">Panicum virgatum</name>
    <name type="common">Blackwell switchgrass</name>
    <dbReference type="NCBI Taxonomy" id="38727"/>
    <lineage>
        <taxon>Eukaryota</taxon>
        <taxon>Viridiplantae</taxon>
        <taxon>Streptophyta</taxon>
        <taxon>Embryophyta</taxon>
        <taxon>Tracheophyta</taxon>
        <taxon>Spermatophyta</taxon>
        <taxon>Magnoliopsida</taxon>
        <taxon>Liliopsida</taxon>
        <taxon>Poales</taxon>
        <taxon>Poaceae</taxon>
        <taxon>PACMAD clade</taxon>
        <taxon>Panicoideae</taxon>
        <taxon>Panicodae</taxon>
        <taxon>Paniceae</taxon>
        <taxon>Panicinae</taxon>
        <taxon>Panicum</taxon>
        <taxon>Panicum sect. Hiantes</taxon>
    </lineage>
</organism>
<dbReference type="PANTHER" id="PTHR13935">
    <property type="entry name" value="ACHAETE-SCUTE TRANSCRIPTION FACTOR-RELATED"/>
    <property type="match status" value="1"/>
</dbReference>
<evidence type="ECO:0008006" key="8">
    <source>
        <dbReference type="Google" id="ProtNLM"/>
    </source>
</evidence>
<gene>
    <name evidence="6" type="ORF">PVAP13_4KG226400</name>
</gene>
<dbReference type="GO" id="GO:0046983">
    <property type="term" value="F:protein dimerization activity"/>
    <property type="evidence" value="ECO:0007669"/>
    <property type="project" value="InterPro"/>
</dbReference>
<evidence type="ECO:0000256" key="4">
    <source>
        <dbReference type="SAM" id="Coils"/>
    </source>
</evidence>
<evidence type="ECO:0000313" key="7">
    <source>
        <dbReference type="Proteomes" id="UP000823388"/>
    </source>
</evidence>
<dbReference type="PANTHER" id="PTHR13935:SF88">
    <property type="entry name" value="BHLH DOMAIN-CONTAINING PROTEIN"/>
    <property type="match status" value="1"/>
</dbReference>
<evidence type="ECO:0000256" key="1">
    <source>
        <dbReference type="ARBA" id="ARBA00005510"/>
    </source>
</evidence>
<keyword evidence="4" id="KW-0175">Coiled coil</keyword>
<dbReference type="OrthoDB" id="598906at2759"/>
<dbReference type="GO" id="GO:0000981">
    <property type="term" value="F:DNA-binding transcription factor activity, RNA polymerase II-specific"/>
    <property type="evidence" value="ECO:0007669"/>
    <property type="project" value="TreeGrafter"/>
</dbReference>
<feature type="region of interest" description="Disordered" evidence="5">
    <location>
        <begin position="1"/>
        <end position="47"/>
    </location>
</feature>
<comment type="similarity">
    <text evidence="1">Belongs to the bHLH protein family.</text>
</comment>
<dbReference type="EMBL" id="CM029043">
    <property type="protein sequence ID" value="KAG2610905.1"/>
    <property type="molecule type" value="Genomic_DNA"/>
</dbReference>
<feature type="compositionally biased region" description="Basic and acidic residues" evidence="5">
    <location>
        <begin position="1"/>
        <end position="16"/>
    </location>
</feature>
<evidence type="ECO:0000313" key="6">
    <source>
        <dbReference type="EMBL" id="KAG2610905.1"/>
    </source>
</evidence>